<accession>A0A183FQ13</accession>
<evidence type="ECO:0000313" key="2">
    <source>
        <dbReference type="EMBL" id="VDO82232.1"/>
    </source>
</evidence>
<evidence type="ECO:0000313" key="4">
    <source>
        <dbReference type="WBParaSite" id="HPBE_0000978001-mRNA-1"/>
    </source>
</evidence>
<organism evidence="3 4">
    <name type="scientific">Heligmosomoides polygyrus</name>
    <name type="common">Parasitic roundworm</name>
    <dbReference type="NCBI Taxonomy" id="6339"/>
    <lineage>
        <taxon>Eukaryota</taxon>
        <taxon>Metazoa</taxon>
        <taxon>Ecdysozoa</taxon>
        <taxon>Nematoda</taxon>
        <taxon>Chromadorea</taxon>
        <taxon>Rhabditida</taxon>
        <taxon>Rhabditina</taxon>
        <taxon>Rhabditomorpha</taxon>
        <taxon>Strongyloidea</taxon>
        <taxon>Heligmosomidae</taxon>
        <taxon>Heligmosomoides</taxon>
    </lineage>
</organism>
<dbReference type="EMBL" id="UZAH01026546">
    <property type="protein sequence ID" value="VDO82232.1"/>
    <property type="molecule type" value="Genomic_DNA"/>
</dbReference>
<reference evidence="2 3" key="1">
    <citation type="submission" date="2018-11" db="EMBL/GenBank/DDBJ databases">
        <authorList>
            <consortium name="Pathogen Informatics"/>
        </authorList>
    </citation>
    <scope>NUCLEOTIDE SEQUENCE [LARGE SCALE GENOMIC DNA]</scope>
</reference>
<accession>A0A3P8CDI7</accession>
<gene>
    <name evidence="2" type="ORF">HPBE_LOCUS9781</name>
</gene>
<evidence type="ECO:0000256" key="1">
    <source>
        <dbReference type="SAM" id="MobiDB-lite"/>
    </source>
</evidence>
<dbReference type="OrthoDB" id="5872189at2759"/>
<feature type="region of interest" description="Disordered" evidence="1">
    <location>
        <begin position="142"/>
        <end position="164"/>
    </location>
</feature>
<dbReference type="AlphaFoldDB" id="A0A183FQ13"/>
<feature type="region of interest" description="Disordered" evidence="1">
    <location>
        <begin position="37"/>
        <end position="57"/>
    </location>
</feature>
<sequence>MRSDLFDRVAAPVRRMNSCDDALRGVVRNIPIRVEGTHSNNKETDSAGCGTLSGRPFQRRLSESAGSCLDAPRELRRAMSSGRLSPTEPVKPPNASQPLLASDDDDRRSIRSEVAPRRTLVIPSAIPGKTIEIPLGSVSLNSSRQDLASSKHERDRSPKPESQMEKLTQRLKNLDQLLLTSRPYRLHVPLFARGRRHAVCESKEKAPTDGCYRSMDVITVESSAANQVDDATLL</sequence>
<keyword evidence="3" id="KW-1185">Reference proteome</keyword>
<feature type="region of interest" description="Disordered" evidence="1">
    <location>
        <begin position="80"/>
        <end position="115"/>
    </location>
</feature>
<dbReference type="WBParaSite" id="HPBE_0000978001-mRNA-1">
    <property type="protein sequence ID" value="HPBE_0000978001-mRNA-1"/>
    <property type="gene ID" value="HPBE_0000978001"/>
</dbReference>
<feature type="compositionally biased region" description="Basic and acidic residues" evidence="1">
    <location>
        <begin position="105"/>
        <end position="115"/>
    </location>
</feature>
<dbReference type="Proteomes" id="UP000050761">
    <property type="component" value="Unassembled WGS sequence"/>
</dbReference>
<reference evidence="4" key="2">
    <citation type="submission" date="2019-09" db="UniProtKB">
        <authorList>
            <consortium name="WormBaseParasite"/>
        </authorList>
    </citation>
    <scope>IDENTIFICATION</scope>
</reference>
<proteinExistence type="predicted"/>
<name>A0A183FQ13_HELPZ</name>
<feature type="compositionally biased region" description="Basic and acidic residues" evidence="1">
    <location>
        <begin position="149"/>
        <end position="164"/>
    </location>
</feature>
<evidence type="ECO:0000313" key="3">
    <source>
        <dbReference type="Proteomes" id="UP000050761"/>
    </source>
</evidence>
<protein>
    <submittedName>
        <fullName evidence="2 4">Uncharacterized protein</fullName>
    </submittedName>
</protein>